<dbReference type="OrthoDB" id="4571710at2"/>
<reference evidence="3 5" key="2">
    <citation type="submission" date="2018-06" db="EMBL/GenBank/DDBJ databases">
        <authorList>
            <consortium name="Pathogen Informatics"/>
            <person name="Doyle S."/>
        </authorList>
    </citation>
    <scope>NUCLEOTIDE SEQUENCE [LARGE SCALE GENOMIC DNA]</scope>
    <source>
        <strain evidence="3 5">NCTC11991</strain>
    </source>
</reference>
<keyword evidence="1" id="KW-0812">Transmembrane</keyword>
<accession>A0A378LB89</accession>
<protein>
    <recommendedName>
        <fullName evidence="6">Sporulation protein YtfJ</fullName>
    </recommendedName>
</protein>
<dbReference type="EMBL" id="LNYZ01000009">
    <property type="protein sequence ID" value="KTD78535.1"/>
    <property type="molecule type" value="Genomic_DNA"/>
</dbReference>
<evidence type="ECO:0000256" key="1">
    <source>
        <dbReference type="SAM" id="Phobius"/>
    </source>
</evidence>
<feature type="transmembrane region" description="Helical" evidence="1">
    <location>
        <begin position="87"/>
        <end position="107"/>
    </location>
</feature>
<dbReference type="EMBL" id="UGOY01000001">
    <property type="protein sequence ID" value="STY24106.1"/>
    <property type="molecule type" value="Genomic_DNA"/>
</dbReference>
<keyword evidence="1" id="KW-0472">Membrane</keyword>
<organism evidence="3 5">
    <name type="scientific">Legionella steigerwaltii</name>
    <dbReference type="NCBI Taxonomy" id="460"/>
    <lineage>
        <taxon>Bacteria</taxon>
        <taxon>Pseudomonadati</taxon>
        <taxon>Pseudomonadota</taxon>
        <taxon>Gammaproteobacteria</taxon>
        <taxon>Legionellales</taxon>
        <taxon>Legionellaceae</taxon>
        <taxon>Legionella</taxon>
    </lineage>
</organism>
<dbReference type="STRING" id="460.Lstg_1270"/>
<keyword evidence="4" id="KW-1185">Reference proteome</keyword>
<reference evidence="2 4" key="1">
    <citation type="submission" date="2015-11" db="EMBL/GenBank/DDBJ databases">
        <title>Genomic analysis of 38 Legionella species identifies large and diverse effector repertoires.</title>
        <authorList>
            <person name="Burstein D."/>
            <person name="Amaro F."/>
            <person name="Zusman T."/>
            <person name="Lifshitz Z."/>
            <person name="Cohen O."/>
            <person name="Gilbert J.A."/>
            <person name="Pupko T."/>
            <person name="Shuman H.A."/>
            <person name="Segal G."/>
        </authorList>
    </citation>
    <scope>NUCLEOTIDE SEQUENCE [LARGE SCALE GENOMIC DNA]</scope>
    <source>
        <strain evidence="2 4">SC-18-C9</strain>
    </source>
</reference>
<dbReference type="RefSeq" id="WP_058476845.1">
    <property type="nucleotide sequence ID" value="NZ_CAAAIO010000014.1"/>
</dbReference>
<proteinExistence type="predicted"/>
<keyword evidence="1" id="KW-1133">Transmembrane helix</keyword>
<dbReference type="Proteomes" id="UP000255110">
    <property type="component" value="Unassembled WGS sequence"/>
</dbReference>
<evidence type="ECO:0000313" key="3">
    <source>
        <dbReference type="EMBL" id="STY24106.1"/>
    </source>
</evidence>
<evidence type="ECO:0008006" key="6">
    <source>
        <dbReference type="Google" id="ProtNLM"/>
    </source>
</evidence>
<evidence type="ECO:0000313" key="5">
    <source>
        <dbReference type="Proteomes" id="UP000255110"/>
    </source>
</evidence>
<dbReference type="AlphaFoldDB" id="A0A378LB89"/>
<gene>
    <name evidence="2" type="ORF">Lstg_1270</name>
    <name evidence="3" type="ORF">NCTC11991_02722</name>
</gene>
<evidence type="ECO:0000313" key="2">
    <source>
        <dbReference type="EMBL" id="KTD78535.1"/>
    </source>
</evidence>
<name>A0A378LB89_9GAMM</name>
<sequence length="113" mass="12031">MPNKDNLTAVDQIANTITSTFNDKIIYSDPIEKDGVIVILVAKVAYGLGGGRDDDSEGGGGGFFAKPVGYIEIKDGKTNFKAIRDPLTYAPIIAASGIAVSLLLRGLTRLFRK</sequence>
<evidence type="ECO:0000313" key="4">
    <source>
        <dbReference type="Proteomes" id="UP000054820"/>
    </source>
</evidence>
<dbReference type="Proteomes" id="UP000054820">
    <property type="component" value="Unassembled WGS sequence"/>
</dbReference>